<name>A0A9X1U5J6_9FLAO</name>
<dbReference type="EMBL" id="JAIRBB010000019">
    <property type="protein sequence ID" value="MCG2432090.1"/>
    <property type="molecule type" value="Genomic_DNA"/>
</dbReference>
<dbReference type="Gene3D" id="3.40.50.2000">
    <property type="entry name" value="Glycogen Phosphorylase B"/>
    <property type="match status" value="1"/>
</dbReference>
<sequence length="307" mass="35940">MRHKRVYWLLVGNEDTGSSRIHGFNIHKAFVKRNIKSRILKSGYQQLTKKEKIWILLTLSKGDLLILQKRKEKSLKRLLYFLKIKGVNIAFIDCDLPICDDSLVKYFDYIICPSKRLKELYKTNYPKKDVKYIPDAVEYFSETVPSHNKKAIYFGWLTEDRKNRINSLRTLFKIVNWDVVTMSNKEDADIPWYNWSDEERFNVIGQYCVSLIPVVDDEASSYKSANRVLQSLALGNIVLCGDIDSYREVITDGENGFICSTQDQWITALKEISNPDLRHKIIKNGYDTAKNYTIDKIILRWISFLQL</sequence>
<protein>
    <submittedName>
        <fullName evidence="1">Glycosyltransferase</fullName>
        <ecNumber evidence="1">2.4.-.-</ecNumber>
    </submittedName>
</protein>
<reference evidence="1" key="1">
    <citation type="submission" date="2021-09" db="EMBL/GenBank/DDBJ databases">
        <title>Genome of Aequorivita sp. strain F64183.</title>
        <authorList>
            <person name="Wang Y."/>
        </authorList>
    </citation>
    <scope>NUCLEOTIDE SEQUENCE</scope>
    <source>
        <strain evidence="1">F64183</strain>
    </source>
</reference>
<proteinExistence type="predicted"/>
<dbReference type="GO" id="GO:0016757">
    <property type="term" value="F:glycosyltransferase activity"/>
    <property type="evidence" value="ECO:0007669"/>
    <property type="project" value="UniProtKB-KW"/>
</dbReference>
<keyword evidence="1" id="KW-0328">Glycosyltransferase</keyword>
<dbReference type="RefSeq" id="WP_237609157.1">
    <property type="nucleotide sequence ID" value="NZ_JAIRBB010000019.1"/>
</dbReference>
<organism evidence="1 2">
    <name type="scientific">Aequorivita xiaoshiensis</name>
    <dbReference type="NCBI Taxonomy" id="2874476"/>
    <lineage>
        <taxon>Bacteria</taxon>
        <taxon>Pseudomonadati</taxon>
        <taxon>Bacteroidota</taxon>
        <taxon>Flavobacteriia</taxon>
        <taxon>Flavobacteriales</taxon>
        <taxon>Flavobacteriaceae</taxon>
        <taxon>Aequorivita</taxon>
    </lineage>
</organism>
<dbReference type="EC" id="2.4.-.-" evidence="1"/>
<keyword evidence="1" id="KW-0808">Transferase</keyword>
<evidence type="ECO:0000313" key="2">
    <source>
        <dbReference type="Proteomes" id="UP001139462"/>
    </source>
</evidence>
<dbReference type="AlphaFoldDB" id="A0A9X1U5J6"/>
<keyword evidence="2" id="KW-1185">Reference proteome</keyword>
<gene>
    <name evidence="1" type="ORF">K8344_13265</name>
</gene>
<comment type="caution">
    <text evidence="1">The sequence shown here is derived from an EMBL/GenBank/DDBJ whole genome shotgun (WGS) entry which is preliminary data.</text>
</comment>
<accession>A0A9X1U5J6</accession>
<dbReference type="Proteomes" id="UP001139462">
    <property type="component" value="Unassembled WGS sequence"/>
</dbReference>
<dbReference type="SUPFAM" id="SSF53756">
    <property type="entry name" value="UDP-Glycosyltransferase/glycogen phosphorylase"/>
    <property type="match status" value="1"/>
</dbReference>
<evidence type="ECO:0000313" key="1">
    <source>
        <dbReference type="EMBL" id="MCG2432090.1"/>
    </source>
</evidence>